<comment type="caution">
    <text evidence="2">The sequence shown here is derived from an EMBL/GenBank/DDBJ whole genome shotgun (WGS) entry which is preliminary data.</text>
</comment>
<organism evidence="2">
    <name type="scientific">marine sediment metagenome</name>
    <dbReference type="NCBI Taxonomy" id="412755"/>
    <lineage>
        <taxon>unclassified sequences</taxon>
        <taxon>metagenomes</taxon>
        <taxon>ecological metagenomes</taxon>
    </lineage>
</organism>
<sequence>MRRPKLSLKNLSWPVVWIVIGLLMFWASLISGCVTVYDQTNVFVIEPVVELEIEK</sequence>
<gene>
    <name evidence="2" type="ORF">LCGC14_0362410</name>
</gene>
<accession>A0A0F9WG20</accession>
<proteinExistence type="predicted"/>
<dbReference type="EMBL" id="LAZR01000282">
    <property type="protein sequence ID" value="KKN77263.1"/>
    <property type="molecule type" value="Genomic_DNA"/>
</dbReference>
<evidence type="ECO:0000313" key="2">
    <source>
        <dbReference type="EMBL" id="KKN77263.1"/>
    </source>
</evidence>
<keyword evidence="1" id="KW-1133">Transmembrane helix</keyword>
<keyword evidence="1" id="KW-0472">Membrane</keyword>
<reference evidence="2" key="1">
    <citation type="journal article" date="2015" name="Nature">
        <title>Complex archaea that bridge the gap between prokaryotes and eukaryotes.</title>
        <authorList>
            <person name="Spang A."/>
            <person name="Saw J.H."/>
            <person name="Jorgensen S.L."/>
            <person name="Zaremba-Niedzwiedzka K."/>
            <person name="Martijn J."/>
            <person name="Lind A.E."/>
            <person name="van Eijk R."/>
            <person name="Schleper C."/>
            <person name="Guy L."/>
            <person name="Ettema T.J."/>
        </authorList>
    </citation>
    <scope>NUCLEOTIDE SEQUENCE</scope>
</reference>
<name>A0A0F9WG20_9ZZZZ</name>
<evidence type="ECO:0000256" key="1">
    <source>
        <dbReference type="SAM" id="Phobius"/>
    </source>
</evidence>
<protein>
    <submittedName>
        <fullName evidence="2">Uncharacterized protein</fullName>
    </submittedName>
</protein>
<dbReference type="AlphaFoldDB" id="A0A0F9WG20"/>
<feature type="transmembrane region" description="Helical" evidence="1">
    <location>
        <begin position="12"/>
        <end position="37"/>
    </location>
</feature>
<keyword evidence="1" id="KW-0812">Transmembrane</keyword>
<dbReference type="PROSITE" id="PS51257">
    <property type="entry name" value="PROKAR_LIPOPROTEIN"/>
    <property type="match status" value="1"/>
</dbReference>